<keyword evidence="3" id="KW-1185">Reference proteome</keyword>
<sequence length="260" mass="29580">MHILYPSDPFDKSRPDEQYADEYHAVVSVGLQVALFSFEDFEAGFFKASCPFAPGDSVLYRGWMLTPDAYAFLVARIREKGAIEVTSIRQYQHSHYLPEWYPLLVDFTSETVVLASDANFNRALDGLNWPGYFIKDYVKSLNTGSGSLVETTEDIAPLVEIMRQYRGQIEGGICVRRKEDYLDETECRFFVFRGRAYGVTLEVPDLVTMCAQLIDSPFFSIDVAFRSDGVLRVVELGDGQVSDRKEWSAERFARMLSCSE</sequence>
<dbReference type="InterPro" id="IPR025643">
    <property type="entry name" value="R2K_3"/>
</dbReference>
<gene>
    <name evidence="2" type="ORF">GNF76_26135</name>
</gene>
<protein>
    <recommendedName>
        <fullName evidence="1">ATP-grasp domain-containing protein</fullName>
    </recommendedName>
</protein>
<proteinExistence type="predicted"/>
<name>A0A6I3WAV9_9PSED</name>
<dbReference type="Proteomes" id="UP000438196">
    <property type="component" value="Unassembled WGS sequence"/>
</dbReference>
<comment type="caution">
    <text evidence="2">The sequence shown here is derived from an EMBL/GenBank/DDBJ whole genome shotgun (WGS) entry which is preliminary data.</text>
</comment>
<dbReference type="EMBL" id="WNNK01000032">
    <property type="protein sequence ID" value="MUF07830.1"/>
    <property type="molecule type" value="Genomic_DNA"/>
</dbReference>
<organism evidence="2 3">
    <name type="scientific">Pseudomonas spelaei</name>
    <dbReference type="NCBI Taxonomy" id="1055469"/>
    <lineage>
        <taxon>Bacteria</taxon>
        <taxon>Pseudomonadati</taxon>
        <taxon>Pseudomonadota</taxon>
        <taxon>Gammaproteobacteria</taxon>
        <taxon>Pseudomonadales</taxon>
        <taxon>Pseudomonadaceae</taxon>
        <taxon>Pseudomonas</taxon>
    </lineage>
</organism>
<reference evidence="2 3" key="1">
    <citation type="submission" date="2019-11" db="EMBL/GenBank/DDBJ databases">
        <title>Pseudomonas karstica sp. nov. and Pseudomonas spelaei sp. nov. from karst caves.</title>
        <authorList>
            <person name="Zeman M."/>
        </authorList>
    </citation>
    <scope>NUCLEOTIDE SEQUENCE [LARGE SCALE GENOMIC DNA]</scope>
    <source>
        <strain evidence="2 3">CCM 7893</strain>
    </source>
</reference>
<dbReference type="AlphaFoldDB" id="A0A6I3WAV9"/>
<dbReference type="Pfam" id="PF14243">
    <property type="entry name" value="R2K_3"/>
    <property type="match status" value="1"/>
</dbReference>
<dbReference type="RefSeq" id="WP_155585957.1">
    <property type="nucleotide sequence ID" value="NZ_JBHSTH010000008.1"/>
</dbReference>
<feature type="domain" description="ATP-grasp" evidence="1">
    <location>
        <begin position="134"/>
        <end position="256"/>
    </location>
</feature>
<evidence type="ECO:0000313" key="2">
    <source>
        <dbReference type="EMBL" id="MUF07830.1"/>
    </source>
</evidence>
<dbReference type="OrthoDB" id="5355744at2"/>
<evidence type="ECO:0000259" key="1">
    <source>
        <dbReference type="Pfam" id="PF14243"/>
    </source>
</evidence>
<evidence type="ECO:0000313" key="3">
    <source>
        <dbReference type="Proteomes" id="UP000438196"/>
    </source>
</evidence>
<accession>A0A6I3WAV9</accession>